<keyword evidence="2" id="KW-0808">Transferase</keyword>
<dbReference type="GO" id="GO:0032259">
    <property type="term" value="P:methylation"/>
    <property type="evidence" value="ECO:0007669"/>
    <property type="project" value="UniProtKB-KW"/>
</dbReference>
<keyword evidence="3" id="KW-1185">Reference proteome</keyword>
<reference evidence="2 3" key="1">
    <citation type="submission" date="2017-07" db="EMBL/GenBank/DDBJ databases">
        <title>An improved, manually edited Actinidia chinensis var. chinensis (kiwifruit) genome highlights the challenges associated with draft genomes and gene prediction in plants.</title>
        <authorList>
            <person name="Pilkington S."/>
            <person name="Crowhurst R."/>
            <person name="Hilario E."/>
            <person name="Nardozza S."/>
            <person name="Fraser L."/>
            <person name="Peng Y."/>
            <person name="Gunaseelan K."/>
            <person name="Simpson R."/>
            <person name="Tahir J."/>
            <person name="Deroles S."/>
            <person name="Templeton K."/>
            <person name="Luo Z."/>
            <person name="Davy M."/>
            <person name="Cheng C."/>
            <person name="Mcneilage M."/>
            <person name="Scaglione D."/>
            <person name="Liu Y."/>
            <person name="Zhang Q."/>
            <person name="Datson P."/>
            <person name="De Silva N."/>
            <person name="Gardiner S."/>
            <person name="Bassett H."/>
            <person name="Chagne D."/>
            <person name="Mccallum J."/>
            <person name="Dzierzon H."/>
            <person name="Deng C."/>
            <person name="Wang Y.-Y."/>
            <person name="Barron N."/>
            <person name="Manako K."/>
            <person name="Bowen J."/>
            <person name="Foster T."/>
            <person name="Erridge Z."/>
            <person name="Tiffin H."/>
            <person name="Waite C."/>
            <person name="Davies K."/>
            <person name="Grierson E."/>
            <person name="Laing W."/>
            <person name="Kirk R."/>
            <person name="Chen X."/>
            <person name="Wood M."/>
            <person name="Montefiori M."/>
            <person name="Brummell D."/>
            <person name="Schwinn K."/>
            <person name="Catanach A."/>
            <person name="Fullerton C."/>
            <person name="Li D."/>
            <person name="Meiyalaghan S."/>
            <person name="Nieuwenhuizen N."/>
            <person name="Read N."/>
            <person name="Prakash R."/>
            <person name="Hunter D."/>
            <person name="Zhang H."/>
            <person name="Mckenzie M."/>
            <person name="Knabel M."/>
            <person name="Harris A."/>
            <person name="Allan A."/>
            <person name="Chen A."/>
            <person name="Janssen B."/>
            <person name="Plunkett B."/>
            <person name="Dwamena C."/>
            <person name="Voogd C."/>
            <person name="Leif D."/>
            <person name="Lafferty D."/>
            <person name="Souleyre E."/>
            <person name="Varkonyi-Gasic E."/>
            <person name="Gambi F."/>
            <person name="Hanley J."/>
            <person name="Yao J.-L."/>
            <person name="Cheung J."/>
            <person name="David K."/>
            <person name="Warren B."/>
            <person name="Marsh K."/>
            <person name="Snowden K."/>
            <person name="Lin-Wang K."/>
            <person name="Brian L."/>
            <person name="Martinez-Sanchez M."/>
            <person name="Wang M."/>
            <person name="Ileperuma N."/>
            <person name="Macnee N."/>
            <person name="Campin R."/>
            <person name="Mcatee P."/>
            <person name="Drummond R."/>
            <person name="Espley R."/>
            <person name="Ireland H."/>
            <person name="Wu R."/>
            <person name="Atkinson R."/>
            <person name="Karunairetnam S."/>
            <person name="Bulley S."/>
            <person name="Chunkath S."/>
            <person name="Hanley Z."/>
            <person name="Storey R."/>
            <person name="Thrimawithana A."/>
            <person name="Thomson S."/>
            <person name="David C."/>
            <person name="Testolin R."/>
        </authorList>
    </citation>
    <scope>NUCLEOTIDE SEQUENCE [LARGE SCALE GENOMIC DNA]</scope>
    <source>
        <strain evidence="3">cv. Red5</strain>
        <tissue evidence="2">Young leaf</tissue>
    </source>
</reference>
<protein>
    <submittedName>
        <fullName evidence="2">Methyltransferase PMT28</fullName>
    </submittedName>
</protein>
<proteinExistence type="predicted"/>
<evidence type="ECO:0000256" key="1">
    <source>
        <dbReference type="SAM" id="MobiDB-lite"/>
    </source>
</evidence>
<feature type="compositionally biased region" description="Acidic residues" evidence="1">
    <location>
        <begin position="161"/>
        <end position="183"/>
    </location>
</feature>
<sequence length="214" mass="23907">MAIARFGRQAKRSYGFCMKMTAVAVLGLCFIFIWSFFSSSSSSVASQRSTFGEFAEPVSANWKVTESETQSHKKEPSKDQVSEEGKKSKFESDLEERDKKRVNGSQSLVSLDERKKDEEKIRGSAGSDDKELQKEEGEEEEEVEVNEKEEGVDGEGKPNEESEGDSELVDGDQEAVENVEDESGGSKSRGRKTKKIGPFFDPKAHYSWRSGYSI</sequence>
<accession>A0A2R6QXE0</accession>
<name>A0A2R6QXE0_ACTCC</name>
<organism evidence="2 3">
    <name type="scientific">Actinidia chinensis var. chinensis</name>
    <name type="common">Chinese soft-hair kiwi</name>
    <dbReference type="NCBI Taxonomy" id="1590841"/>
    <lineage>
        <taxon>Eukaryota</taxon>
        <taxon>Viridiplantae</taxon>
        <taxon>Streptophyta</taxon>
        <taxon>Embryophyta</taxon>
        <taxon>Tracheophyta</taxon>
        <taxon>Spermatophyta</taxon>
        <taxon>Magnoliopsida</taxon>
        <taxon>eudicotyledons</taxon>
        <taxon>Gunneridae</taxon>
        <taxon>Pentapetalae</taxon>
        <taxon>asterids</taxon>
        <taxon>Ericales</taxon>
        <taxon>Actinidiaceae</taxon>
        <taxon>Actinidia</taxon>
    </lineage>
</organism>
<reference evidence="3" key="2">
    <citation type="journal article" date="2018" name="BMC Genomics">
        <title>A manually annotated Actinidia chinensis var. chinensis (kiwifruit) genome highlights the challenges associated with draft genomes and gene prediction in plants.</title>
        <authorList>
            <person name="Pilkington S.M."/>
            <person name="Crowhurst R."/>
            <person name="Hilario E."/>
            <person name="Nardozza S."/>
            <person name="Fraser L."/>
            <person name="Peng Y."/>
            <person name="Gunaseelan K."/>
            <person name="Simpson R."/>
            <person name="Tahir J."/>
            <person name="Deroles S.C."/>
            <person name="Templeton K."/>
            <person name="Luo Z."/>
            <person name="Davy M."/>
            <person name="Cheng C."/>
            <person name="McNeilage M."/>
            <person name="Scaglione D."/>
            <person name="Liu Y."/>
            <person name="Zhang Q."/>
            <person name="Datson P."/>
            <person name="De Silva N."/>
            <person name="Gardiner S.E."/>
            <person name="Bassett H."/>
            <person name="Chagne D."/>
            <person name="McCallum J."/>
            <person name="Dzierzon H."/>
            <person name="Deng C."/>
            <person name="Wang Y.Y."/>
            <person name="Barron L."/>
            <person name="Manako K."/>
            <person name="Bowen J."/>
            <person name="Foster T.M."/>
            <person name="Erridge Z.A."/>
            <person name="Tiffin H."/>
            <person name="Waite C.N."/>
            <person name="Davies K.M."/>
            <person name="Grierson E.P."/>
            <person name="Laing W.A."/>
            <person name="Kirk R."/>
            <person name="Chen X."/>
            <person name="Wood M."/>
            <person name="Montefiori M."/>
            <person name="Brummell D.A."/>
            <person name="Schwinn K.E."/>
            <person name="Catanach A."/>
            <person name="Fullerton C."/>
            <person name="Li D."/>
            <person name="Meiyalaghan S."/>
            <person name="Nieuwenhuizen N."/>
            <person name="Read N."/>
            <person name="Prakash R."/>
            <person name="Hunter D."/>
            <person name="Zhang H."/>
            <person name="McKenzie M."/>
            <person name="Knabel M."/>
            <person name="Harris A."/>
            <person name="Allan A.C."/>
            <person name="Gleave A."/>
            <person name="Chen A."/>
            <person name="Janssen B.J."/>
            <person name="Plunkett B."/>
            <person name="Ampomah-Dwamena C."/>
            <person name="Voogd C."/>
            <person name="Leif D."/>
            <person name="Lafferty D."/>
            <person name="Souleyre E.J.F."/>
            <person name="Varkonyi-Gasic E."/>
            <person name="Gambi F."/>
            <person name="Hanley J."/>
            <person name="Yao J.L."/>
            <person name="Cheung J."/>
            <person name="David K.M."/>
            <person name="Warren B."/>
            <person name="Marsh K."/>
            <person name="Snowden K.C."/>
            <person name="Lin-Wang K."/>
            <person name="Brian L."/>
            <person name="Martinez-Sanchez M."/>
            <person name="Wang M."/>
            <person name="Ileperuma N."/>
            <person name="Macnee N."/>
            <person name="Campin R."/>
            <person name="McAtee P."/>
            <person name="Drummond R.S.M."/>
            <person name="Espley R.V."/>
            <person name="Ireland H.S."/>
            <person name="Wu R."/>
            <person name="Atkinson R.G."/>
            <person name="Karunairetnam S."/>
            <person name="Bulley S."/>
            <person name="Chunkath S."/>
            <person name="Hanley Z."/>
            <person name="Storey R."/>
            <person name="Thrimawithana A.H."/>
            <person name="Thomson S."/>
            <person name="David C."/>
            <person name="Testolin R."/>
            <person name="Huang H."/>
            <person name="Hellens R.P."/>
            <person name="Schaffer R.J."/>
        </authorList>
    </citation>
    <scope>NUCLEOTIDE SEQUENCE [LARGE SCALE GENOMIC DNA]</scope>
    <source>
        <strain evidence="3">cv. Red5</strain>
    </source>
</reference>
<feature type="compositionally biased region" description="Basic and acidic residues" evidence="1">
    <location>
        <begin position="111"/>
        <end position="135"/>
    </location>
</feature>
<dbReference type="EMBL" id="NKQK01000012">
    <property type="protein sequence ID" value="PSS16433.1"/>
    <property type="molecule type" value="Genomic_DNA"/>
</dbReference>
<feature type="compositionally biased region" description="Basic and acidic residues" evidence="1">
    <location>
        <begin position="145"/>
        <end position="160"/>
    </location>
</feature>
<dbReference type="GO" id="GO:0008168">
    <property type="term" value="F:methyltransferase activity"/>
    <property type="evidence" value="ECO:0007669"/>
    <property type="project" value="UniProtKB-KW"/>
</dbReference>
<dbReference type="AlphaFoldDB" id="A0A2R6QXE0"/>
<evidence type="ECO:0000313" key="3">
    <source>
        <dbReference type="Proteomes" id="UP000241394"/>
    </source>
</evidence>
<dbReference type="Proteomes" id="UP000241394">
    <property type="component" value="Chromosome LG12"/>
</dbReference>
<evidence type="ECO:0000313" key="2">
    <source>
        <dbReference type="EMBL" id="PSS16433.1"/>
    </source>
</evidence>
<comment type="caution">
    <text evidence="2">The sequence shown here is derived from an EMBL/GenBank/DDBJ whole genome shotgun (WGS) entry which is preliminary data.</text>
</comment>
<gene>
    <name evidence="2" type="ORF">CEY00_Acc13868</name>
</gene>
<dbReference type="InParanoid" id="A0A2R6QXE0"/>
<keyword evidence="2" id="KW-0489">Methyltransferase</keyword>
<dbReference type="Gramene" id="PSS16433">
    <property type="protein sequence ID" value="PSS16433"/>
    <property type="gene ID" value="CEY00_Acc13868"/>
</dbReference>
<dbReference type="STRING" id="1590841.A0A2R6QXE0"/>
<feature type="region of interest" description="Disordered" evidence="1">
    <location>
        <begin position="62"/>
        <end position="214"/>
    </location>
</feature>
<feature type="compositionally biased region" description="Basic and acidic residues" evidence="1">
    <location>
        <begin position="65"/>
        <end position="101"/>
    </location>
</feature>
<dbReference type="OrthoDB" id="1938165at2759"/>